<gene>
    <name evidence="2" type="ORF">HW555_002255</name>
</gene>
<proteinExistence type="predicted"/>
<protein>
    <submittedName>
        <fullName evidence="2">Uncharacterized protein</fullName>
    </submittedName>
</protein>
<sequence length="100" mass="11643">MRDIVPNKFIPNHDSLELITRRNPALTPKLVTLLKKKNTNKYQDGKSLRRRPRRNDSEERRGDNIPARKIATILAPKSTPMVCAIRGSCRRQQNRRRAEV</sequence>
<accession>A0A835GNI0</accession>
<evidence type="ECO:0000313" key="3">
    <source>
        <dbReference type="Proteomes" id="UP000648187"/>
    </source>
</evidence>
<dbReference type="EMBL" id="JACKWZ010000021">
    <property type="protein sequence ID" value="KAF9421815.1"/>
    <property type="molecule type" value="Genomic_DNA"/>
</dbReference>
<dbReference type="AlphaFoldDB" id="A0A835GNI0"/>
<evidence type="ECO:0000256" key="1">
    <source>
        <dbReference type="SAM" id="MobiDB-lite"/>
    </source>
</evidence>
<feature type="region of interest" description="Disordered" evidence="1">
    <location>
        <begin position="33"/>
        <end position="69"/>
    </location>
</feature>
<name>A0A835GNI0_SPOEX</name>
<organism evidence="2 3">
    <name type="scientific">Spodoptera exigua</name>
    <name type="common">Beet armyworm</name>
    <name type="synonym">Noctua fulgens</name>
    <dbReference type="NCBI Taxonomy" id="7107"/>
    <lineage>
        <taxon>Eukaryota</taxon>
        <taxon>Metazoa</taxon>
        <taxon>Ecdysozoa</taxon>
        <taxon>Arthropoda</taxon>
        <taxon>Hexapoda</taxon>
        <taxon>Insecta</taxon>
        <taxon>Pterygota</taxon>
        <taxon>Neoptera</taxon>
        <taxon>Endopterygota</taxon>
        <taxon>Lepidoptera</taxon>
        <taxon>Glossata</taxon>
        <taxon>Ditrysia</taxon>
        <taxon>Noctuoidea</taxon>
        <taxon>Noctuidae</taxon>
        <taxon>Amphipyrinae</taxon>
        <taxon>Spodoptera</taxon>
    </lineage>
</organism>
<feature type="compositionally biased region" description="Basic and acidic residues" evidence="1">
    <location>
        <begin position="54"/>
        <end position="63"/>
    </location>
</feature>
<comment type="caution">
    <text evidence="2">The sequence shown here is derived from an EMBL/GenBank/DDBJ whole genome shotgun (WGS) entry which is preliminary data.</text>
</comment>
<evidence type="ECO:0000313" key="2">
    <source>
        <dbReference type="EMBL" id="KAF9421815.1"/>
    </source>
</evidence>
<keyword evidence="3" id="KW-1185">Reference proteome</keyword>
<reference evidence="2" key="1">
    <citation type="submission" date="2020-08" db="EMBL/GenBank/DDBJ databases">
        <title>Spodoptera exigua strain:BAW_Kor-Di-RS1 Genome sequencing and assembly.</title>
        <authorList>
            <person name="Kim J."/>
            <person name="Nam H.Y."/>
            <person name="Kwon M."/>
            <person name="Choi J.H."/>
            <person name="Cho S.R."/>
            <person name="Kim G.-H."/>
        </authorList>
    </citation>
    <scope>NUCLEOTIDE SEQUENCE</scope>
    <source>
        <strain evidence="2">BAW_Kor-Di-RS1</strain>
        <tissue evidence="2">Whole-body</tissue>
    </source>
</reference>
<dbReference type="Proteomes" id="UP000648187">
    <property type="component" value="Unassembled WGS sequence"/>
</dbReference>